<dbReference type="Proteomes" id="UP001165413">
    <property type="component" value="Unassembled WGS sequence"/>
</dbReference>
<gene>
    <name evidence="2" type="ORF">NLF92_12750</name>
</gene>
<dbReference type="AlphaFoldDB" id="A0AA41X5C2"/>
<comment type="caution">
    <text evidence="2">The sequence shown here is derived from an EMBL/GenBank/DDBJ whole genome shotgun (WGS) entry which is preliminary data.</text>
</comment>
<feature type="non-terminal residue" evidence="2">
    <location>
        <position position="1"/>
    </location>
</feature>
<keyword evidence="3" id="KW-1185">Reference proteome</keyword>
<dbReference type="Pfam" id="PF03710">
    <property type="entry name" value="GlnE"/>
    <property type="match status" value="1"/>
</dbReference>
<feature type="non-terminal residue" evidence="2">
    <location>
        <position position="96"/>
    </location>
</feature>
<proteinExistence type="predicted"/>
<evidence type="ECO:0000313" key="2">
    <source>
        <dbReference type="EMBL" id="MCP3429801.1"/>
    </source>
</evidence>
<evidence type="ECO:0000313" key="3">
    <source>
        <dbReference type="Proteomes" id="UP001165413"/>
    </source>
</evidence>
<dbReference type="EMBL" id="JANATA010000076">
    <property type="protein sequence ID" value="MCP3429801.1"/>
    <property type="molecule type" value="Genomic_DNA"/>
</dbReference>
<dbReference type="RefSeq" id="WP_254102580.1">
    <property type="nucleotide sequence ID" value="NZ_JANATA010000076.1"/>
</dbReference>
<accession>A0AA41X5C2</accession>
<reference evidence="2" key="1">
    <citation type="submission" date="2022-07" db="EMBL/GenBank/DDBJ databases">
        <title>Characterization of the Novel Bacterium Alteromonas immobilis LMIT006 and Alteromonas gregis LMIT007.</title>
        <authorList>
            <person name="Lin X."/>
        </authorList>
    </citation>
    <scope>NUCLEOTIDE SEQUENCE</scope>
    <source>
        <strain evidence="2">LMIT007</strain>
    </source>
</reference>
<sequence>IQENVERRWQSILAASEQFPLFSDYQDDIKQILALSPFVGELIATQPKVLAEILEQQWHIHADAASLCTLLAEQLENVESEPNLLAALRQFSQTHM</sequence>
<protein>
    <recommendedName>
        <fullName evidence="1">Glutamate-ammonia ligase adenylyltransferase repeated domain-containing protein</fullName>
    </recommendedName>
</protein>
<feature type="domain" description="Glutamate-ammonia ligase adenylyltransferase repeated" evidence="1">
    <location>
        <begin position="28"/>
        <end position="96"/>
    </location>
</feature>
<evidence type="ECO:0000259" key="1">
    <source>
        <dbReference type="Pfam" id="PF03710"/>
    </source>
</evidence>
<dbReference type="InterPro" id="IPR005190">
    <property type="entry name" value="GlnE_rpt_dom"/>
</dbReference>
<dbReference type="SUPFAM" id="SSF81301">
    <property type="entry name" value="Nucleotidyltransferase"/>
    <property type="match status" value="1"/>
</dbReference>
<name>A0AA41X5C2_9ALTE</name>
<organism evidence="2 3">
    <name type="scientific">Opacimonas viscosa</name>
    <dbReference type="NCBI Taxonomy" id="2961944"/>
    <lineage>
        <taxon>Bacteria</taxon>
        <taxon>Pseudomonadati</taxon>
        <taxon>Pseudomonadota</taxon>
        <taxon>Gammaproteobacteria</taxon>
        <taxon>Alteromonadales</taxon>
        <taxon>Alteromonadaceae</taxon>
        <taxon>Opacimonas</taxon>
    </lineage>
</organism>
<dbReference type="GO" id="GO:0008882">
    <property type="term" value="F:[glutamate-ammonia-ligase] adenylyltransferase activity"/>
    <property type="evidence" value="ECO:0007669"/>
    <property type="project" value="InterPro"/>
</dbReference>
<dbReference type="InterPro" id="IPR043519">
    <property type="entry name" value="NT_sf"/>
</dbReference>
<dbReference type="Gene3D" id="1.10.4050.10">
    <property type="entry name" value="Glutamine synthase adenylyltransferase GlnE"/>
    <property type="match status" value="1"/>
</dbReference>